<dbReference type="Pfam" id="PF00702">
    <property type="entry name" value="Hydrolase"/>
    <property type="match status" value="1"/>
</dbReference>
<dbReference type="SFLD" id="SFLDS00003">
    <property type="entry name" value="Haloacid_Dehalogenase"/>
    <property type="match status" value="1"/>
</dbReference>
<dbReference type="NCBIfam" id="TIGR01549">
    <property type="entry name" value="HAD-SF-IA-v1"/>
    <property type="match status" value="1"/>
</dbReference>
<accession>A0ABR8WVE4</accession>
<dbReference type="PRINTS" id="PR00413">
    <property type="entry name" value="HADHALOGNASE"/>
</dbReference>
<keyword evidence="2" id="KW-1185">Reference proteome</keyword>
<dbReference type="PANTHER" id="PTHR43481:SF4">
    <property type="entry name" value="GLYCEROL-1-PHOSPHATE PHOSPHOHYDROLASE 1-RELATED"/>
    <property type="match status" value="1"/>
</dbReference>
<keyword evidence="1" id="KW-0378">Hydrolase</keyword>
<dbReference type="InterPro" id="IPR036412">
    <property type="entry name" value="HAD-like_sf"/>
</dbReference>
<proteinExistence type="predicted"/>
<sequence>MLLRCEAILFDIDGTLVDSTASVERVWRAWAPEYGLDADTILRTSHGRRSQDVVPDYLPAAQVPAALRRLGEIEVGDTDGVVALPAVAEVLAGLPAARWAAVTSGERHVMVPRLQRAGLPVPEVLVTADDVSSGKPDPEGYLAAARALGVDPARCLVVEDAPAGIAAGQAAGAQVLAVGTSHPRAELTAAEAVVADLTGCRFTVGQAGIEVEITG</sequence>
<comment type="caution">
    <text evidence="1">The sequence shown here is derived from an EMBL/GenBank/DDBJ whole genome shotgun (WGS) entry which is preliminary data.</text>
</comment>
<dbReference type="Proteomes" id="UP000651517">
    <property type="component" value="Unassembled WGS sequence"/>
</dbReference>
<reference evidence="1 2" key="1">
    <citation type="submission" date="2020-08" db="EMBL/GenBank/DDBJ databases">
        <title>A Genomic Blueprint of the Chicken Gut Microbiome.</title>
        <authorList>
            <person name="Gilroy R."/>
            <person name="Ravi A."/>
            <person name="Getino M."/>
            <person name="Pursley I."/>
            <person name="Horton D.L."/>
            <person name="Alikhan N.-F."/>
            <person name="Baker D."/>
            <person name="Gharbi K."/>
            <person name="Hall N."/>
            <person name="Watson M."/>
            <person name="Adriaenssens E.M."/>
            <person name="Foster-Nyarko E."/>
            <person name="Jarju S."/>
            <person name="Secka A."/>
            <person name="Antonio M."/>
            <person name="Oren A."/>
            <person name="Chaudhuri R."/>
            <person name="La Ragione R.M."/>
            <person name="Hildebrand F."/>
            <person name="Pallen M.J."/>
        </authorList>
    </citation>
    <scope>NUCLEOTIDE SEQUENCE [LARGE SCALE GENOMIC DNA]</scope>
    <source>
        <strain evidence="1 2">Re57</strain>
    </source>
</reference>
<dbReference type="InterPro" id="IPR051806">
    <property type="entry name" value="HAD-like_SPP"/>
</dbReference>
<dbReference type="PANTHER" id="PTHR43481">
    <property type="entry name" value="FRUCTOSE-1-PHOSPHATE PHOSPHATASE"/>
    <property type="match status" value="1"/>
</dbReference>
<evidence type="ECO:0000313" key="1">
    <source>
        <dbReference type="EMBL" id="MBD8021040.1"/>
    </source>
</evidence>
<evidence type="ECO:0000313" key="2">
    <source>
        <dbReference type="Proteomes" id="UP000651517"/>
    </source>
</evidence>
<gene>
    <name evidence="1" type="ORF">H9634_09640</name>
</gene>
<dbReference type="InterPro" id="IPR023214">
    <property type="entry name" value="HAD_sf"/>
</dbReference>
<dbReference type="SFLD" id="SFLDG01129">
    <property type="entry name" value="C1.5:_HAD__Beta-PGM__Phosphata"/>
    <property type="match status" value="1"/>
</dbReference>
<dbReference type="NCBIfam" id="TIGR01509">
    <property type="entry name" value="HAD-SF-IA-v3"/>
    <property type="match status" value="1"/>
</dbReference>
<dbReference type="InterPro" id="IPR023198">
    <property type="entry name" value="PGP-like_dom2"/>
</dbReference>
<organism evidence="1 2">
    <name type="scientific">Brevibacterium gallinarum</name>
    <dbReference type="NCBI Taxonomy" id="2762220"/>
    <lineage>
        <taxon>Bacteria</taxon>
        <taxon>Bacillati</taxon>
        <taxon>Actinomycetota</taxon>
        <taxon>Actinomycetes</taxon>
        <taxon>Micrococcales</taxon>
        <taxon>Brevibacteriaceae</taxon>
        <taxon>Brevibacterium</taxon>
    </lineage>
</organism>
<dbReference type="SUPFAM" id="SSF56784">
    <property type="entry name" value="HAD-like"/>
    <property type="match status" value="1"/>
</dbReference>
<dbReference type="RefSeq" id="WP_191726450.1">
    <property type="nucleotide sequence ID" value="NZ_JACSPY010000008.1"/>
</dbReference>
<dbReference type="InterPro" id="IPR006439">
    <property type="entry name" value="HAD-SF_hydro_IA"/>
</dbReference>
<dbReference type="Gene3D" id="1.10.150.240">
    <property type="entry name" value="Putative phosphatase, domain 2"/>
    <property type="match status" value="1"/>
</dbReference>
<dbReference type="GO" id="GO:0016787">
    <property type="term" value="F:hydrolase activity"/>
    <property type="evidence" value="ECO:0007669"/>
    <property type="project" value="UniProtKB-KW"/>
</dbReference>
<name>A0ABR8WVE4_9MICO</name>
<dbReference type="EMBL" id="JACSPY010000008">
    <property type="protein sequence ID" value="MBD8021040.1"/>
    <property type="molecule type" value="Genomic_DNA"/>
</dbReference>
<dbReference type="Gene3D" id="3.40.50.1000">
    <property type="entry name" value="HAD superfamily/HAD-like"/>
    <property type="match status" value="1"/>
</dbReference>
<protein>
    <submittedName>
        <fullName evidence="1">HAD-IA family hydrolase</fullName>
    </submittedName>
</protein>